<dbReference type="OrthoDB" id="1936739at2759"/>
<feature type="domain" description="Aminotransferase-like plant mobile" evidence="1">
    <location>
        <begin position="61"/>
        <end position="244"/>
    </location>
</feature>
<dbReference type="PANTHER" id="PTHR46033">
    <property type="entry name" value="PROTEIN MAIN-LIKE 2"/>
    <property type="match status" value="1"/>
</dbReference>
<organism evidence="2 3">
    <name type="scientific">Vigna radiata var. radiata</name>
    <name type="common">Mung bean</name>
    <name type="synonym">Phaseolus aureus</name>
    <dbReference type="NCBI Taxonomy" id="3916"/>
    <lineage>
        <taxon>Eukaryota</taxon>
        <taxon>Viridiplantae</taxon>
        <taxon>Streptophyta</taxon>
        <taxon>Embryophyta</taxon>
        <taxon>Tracheophyta</taxon>
        <taxon>Spermatophyta</taxon>
        <taxon>Magnoliopsida</taxon>
        <taxon>eudicotyledons</taxon>
        <taxon>Gunneridae</taxon>
        <taxon>Pentapetalae</taxon>
        <taxon>rosids</taxon>
        <taxon>fabids</taxon>
        <taxon>Fabales</taxon>
        <taxon>Fabaceae</taxon>
        <taxon>Papilionoideae</taxon>
        <taxon>50 kb inversion clade</taxon>
        <taxon>NPAAA clade</taxon>
        <taxon>indigoferoid/millettioid clade</taxon>
        <taxon>Phaseoleae</taxon>
        <taxon>Vigna</taxon>
    </lineage>
</organism>
<dbReference type="InterPro" id="IPR044824">
    <property type="entry name" value="MAIN-like"/>
</dbReference>
<evidence type="ECO:0000313" key="3">
    <source>
        <dbReference type="RefSeq" id="XP_014499425.1"/>
    </source>
</evidence>
<evidence type="ECO:0000313" key="2">
    <source>
        <dbReference type="Proteomes" id="UP000087766"/>
    </source>
</evidence>
<reference evidence="3" key="2">
    <citation type="submission" date="2025-08" db="UniProtKB">
        <authorList>
            <consortium name="RefSeq"/>
        </authorList>
    </citation>
    <scope>IDENTIFICATION</scope>
    <source>
        <tissue evidence="3">Leaf</tissue>
    </source>
</reference>
<reference evidence="2" key="1">
    <citation type="journal article" date="2014" name="Nat. Commun.">
        <title>Genome sequence of mungbean and insights into evolution within Vigna species.</title>
        <authorList>
            <person name="Kang Y.J."/>
            <person name="Kim S.K."/>
            <person name="Kim M.Y."/>
            <person name="Lestari P."/>
            <person name="Kim K.H."/>
            <person name="Ha B.K."/>
            <person name="Jun T.H."/>
            <person name="Hwang W.J."/>
            <person name="Lee T."/>
            <person name="Lee J."/>
            <person name="Shim S."/>
            <person name="Yoon M.Y."/>
            <person name="Jang Y.E."/>
            <person name="Han K.S."/>
            <person name="Taeprayoon P."/>
            <person name="Yoon N."/>
            <person name="Somta P."/>
            <person name="Tanya P."/>
            <person name="Kim K.S."/>
            <person name="Gwag J.G."/>
            <person name="Moon J.K."/>
            <person name="Lee Y.H."/>
            <person name="Park B.S."/>
            <person name="Bombarely A."/>
            <person name="Doyle J.J."/>
            <person name="Jackson S.A."/>
            <person name="Schafleitner R."/>
            <person name="Srinives P."/>
            <person name="Varshney R.K."/>
            <person name="Lee S.H."/>
        </authorList>
    </citation>
    <scope>NUCLEOTIDE SEQUENCE [LARGE SCALE GENOMIC DNA]</scope>
    <source>
        <strain evidence="2">cv. VC1973A</strain>
    </source>
</reference>
<keyword evidence="2" id="KW-1185">Reference proteome</keyword>
<dbReference type="Proteomes" id="UP000087766">
    <property type="component" value="Chromosome 5"/>
</dbReference>
<dbReference type="KEGG" id="vra:106760513"/>
<gene>
    <name evidence="3" type="primary">LOC106760513</name>
</gene>
<dbReference type="InterPro" id="IPR019557">
    <property type="entry name" value="AminoTfrase-like_pln_mobile"/>
</dbReference>
<dbReference type="PANTHER" id="PTHR46033:SF8">
    <property type="entry name" value="PROTEIN MAINTENANCE OF MERISTEMS-LIKE"/>
    <property type="match status" value="1"/>
</dbReference>
<dbReference type="Pfam" id="PF10536">
    <property type="entry name" value="PMD"/>
    <property type="match status" value="1"/>
</dbReference>
<protein>
    <submittedName>
        <fullName evidence="3">Protein MAIN-LIKE 1-like</fullName>
    </submittedName>
</protein>
<dbReference type="STRING" id="3916.A0A1S3U079"/>
<proteinExistence type="predicted"/>
<sequence>MAFARHLPVDMSLLRLQDKHVVKAIWEGTERVLRPRRHAIWISKHVDELDERVMNILQATGFDHILKVSNMEINHVLVTALVERWRIETHTFHFPVGESTIALEDVALQLGLPIEGNVVTGLSSGPLHLFCEQLLGQLPPENTVRGNRIKLSWLNNTFRQLPYDATDVVVQQYARAYILIVIGSILMPDTSASMVHLMYLPLLADLDNVRSYSWASAALSCLYRALDHGTRLDQDNIRGCMILLSLGHGKE</sequence>
<evidence type="ECO:0000259" key="1">
    <source>
        <dbReference type="Pfam" id="PF10536"/>
    </source>
</evidence>
<dbReference type="Gramene" id="Vradi05g15820.1">
    <property type="protein sequence ID" value="Vradi05g15820.1"/>
    <property type="gene ID" value="Vradi05g15820"/>
</dbReference>
<accession>A0A1S3U079</accession>
<dbReference type="RefSeq" id="XP_014499425.1">
    <property type="nucleotide sequence ID" value="XM_014643939.1"/>
</dbReference>
<dbReference type="GeneID" id="106760513"/>
<dbReference type="GO" id="GO:0010073">
    <property type="term" value="P:meristem maintenance"/>
    <property type="evidence" value="ECO:0007669"/>
    <property type="project" value="InterPro"/>
</dbReference>
<name>A0A1S3U079_VIGRR</name>
<dbReference type="AlphaFoldDB" id="A0A1S3U079"/>